<gene>
    <name evidence="9" type="ORF">OFUS_LOCUS9710</name>
</gene>
<organism evidence="9 10">
    <name type="scientific">Owenia fusiformis</name>
    <name type="common">Polychaete worm</name>
    <dbReference type="NCBI Taxonomy" id="6347"/>
    <lineage>
        <taxon>Eukaryota</taxon>
        <taxon>Metazoa</taxon>
        <taxon>Spiralia</taxon>
        <taxon>Lophotrochozoa</taxon>
        <taxon>Annelida</taxon>
        <taxon>Polychaeta</taxon>
        <taxon>Sedentaria</taxon>
        <taxon>Canalipalpata</taxon>
        <taxon>Sabellida</taxon>
        <taxon>Oweniida</taxon>
        <taxon>Oweniidae</taxon>
        <taxon>Owenia</taxon>
    </lineage>
</organism>
<keyword evidence="6" id="KW-0539">Nucleus</keyword>
<evidence type="ECO:0000256" key="3">
    <source>
        <dbReference type="ARBA" id="ARBA00005607"/>
    </source>
</evidence>
<dbReference type="EMBL" id="CAIIXF020000005">
    <property type="protein sequence ID" value="CAH1783363.1"/>
    <property type="molecule type" value="Genomic_DNA"/>
</dbReference>
<name>A0A8S4NP63_OWEFU</name>
<protein>
    <recommendedName>
        <fullName evidence="4">Protein SHQ1 homolog</fullName>
    </recommendedName>
</protein>
<dbReference type="Pfam" id="PF21413">
    <property type="entry name" value="SHQ1-like_CS"/>
    <property type="match status" value="1"/>
</dbReference>
<keyword evidence="10" id="KW-1185">Reference proteome</keyword>
<evidence type="ECO:0000256" key="6">
    <source>
        <dbReference type="ARBA" id="ARBA00023242"/>
    </source>
</evidence>
<dbReference type="PANTHER" id="PTHR12967:SF0">
    <property type="entry name" value="PROTEIN SHQ1 HOMOLOG"/>
    <property type="match status" value="1"/>
</dbReference>
<feature type="domain" description="CS" evidence="8">
    <location>
        <begin position="1"/>
        <end position="89"/>
    </location>
</feature>
<comment type="similarity">
    <text evidence="3">Belongs to the SHQ1 family.</text>
</comment>
<dbReference type="InterPro" id="IPR007009">
    <property type="entry name" value="Shq1_C"/>
</dbReference>
<evidence type="ECO:0000256" key="7">
    <source>
        <dbReference type="SAM" id="MobiDB-lite"/>
    </source>
</evidence>
<evidence type="ECO:0000256" key="1">
    <source>
        <dbReference type="ARBA" id="ARBA00004514"/>
    </source>
</evidence>
<dbReference type="Gene3D" id="2.60.40.790">
    <property type="match status" value="1"/>
</dbReference>
<accession>A0A8S4NP63</accession>
<dbReference type="PANTHER" id="PTHR12967">
    <property type="entry name" value="PROTEIN SHQ1 HOMOLOG"/>
    <property type="match status" value="1"/>
</dbReference>
<dbReference type="OrthoDB" id="73639at2759"/>
<dbReference type="InterPro" id="IPR008978">
    <property type="entry name" value="HSP20-like_chaperone"/>
</dbReference>
<dbReference type="GO" id="GO:0005654">
    <property type="term" value="C:nucleoplasm"/>
    <property type="evidence" value="ECO:0007669"/>
    <property type="project" value="UniProtKB-SubCell"/>
</dbReference>
<dbReference type="GO" id="GO:0005829">
    <property type="term" value="C:cytosol"/>
    <property type="evidence" value="ECO:0007669"/>
    <property type="project" value="UniProtKB-SubCell"/>
</dbReference>
<dbReference type="PROSITE" id="PS51203">
    <property type="entry name" value="CS"/>
    <property type="match status" value="1"/>
</dbReference>
<comment type="caution">
    <text evidence="9">The sequence shown here is derived from an EMBL/GenBank/DDBJ whole genome shotgun (WGS) entry which is preliminary data.</text>
</comment>
<keyword evidence="5" id="KW-0963">Cytoplasm</keyword>
<evidence type="ECO:0000259" key="8">
    <source>
        <dbReference type="PROSITE" id="PS51203"/>
    </source>
</evidence>
<dbReference type="Pfam" id="PF04925">
    <property type="entry name" value="SHQ1"/>
    <property type="match status" value="1"/>
</dbReference>
<dbReference type="InterPro" id="IPR048696">
    <property type="entry name" value="SHQ1-like_CS"/>
</dbReference>
<proteinExistence type="inferred from homology"/>
<dbReference type="SUPFAM" id="SSF49764">
    <property type="entry name" value="HSP20-like chaperones"/>
    <property type="match status" value="1"/>
</dbReference>
<comment type="subcellular location">
    <subcellularLocation>
        <location evidence="1">Cytoplasm</location>
        <location evidence="1">Cytosol</location>
    </subcellularLocation>
    <subcellularLocation>
        <location evidence="2">Nucleus</location>
        <location evidence="2">Nucleoplasm</location>
    </subcellularLocation>
</comment>
<dbReference type="GO" id="GO:0051082">
    <property type="term" value="F:unfolded protein binding"/>
    <property type="evidence" value="ECO:0007669"/>
    <property type="project" value="TreeGrafter"/>
</dbReference>
<reference evidence="9" key="1">
    <citation type="submission" date="2022-03" db="EMBL/GenBank/DDBJ databases">
        <authorList>
            <person name="Martin C."/>
        </authorList>
    </citation>
    <scope>NUCLEOTIDE SEQUENCE</scope>
</reference>
<dbReference type="GO" id="GO:0000493">
    <property type="term" value="P:box H/ACA snoRNP assembly"/>
    <property type="evidence" value="ECO:0007669"/>
    <property type="project" value="InterPro"/>
</dbReference>
<evidence type="ECO:0000256" key="5">
    <source>
        <dbReference type="ARBA" id="ARBA00022490"/>
    </source>
</evidence>
<dbReference type="Proteomes" id="UP000749559">
    <property type="component" value="Unassembled WGS sequence"/>
</dbReference>
<dbReference type="FunFam" id="2.60.40.790:FF:000022">
    <property type="entry name" value="Protein SHQ1 homolog"/>
    <property type="match status" value="1"/>
</dbReference>
<evidence type="ECO:0000256" key="4">
    <source>
        <dbReference type="ARBA" id="ARBA00013750"/>
    </source>
</evidence>
<dbReference type="AlphaFoldDB" id="A0A8S4NP63"/>
<feature type="compositionally biased region" description="Polar residues" evidence="7">
    <location>
        <begin position="424"/>
        <end position="459"/>
    </location>
</feature>
<sequence length="471" mass="54048">MLTPAFEIAQDANTIIVVIQAPYTKVSDTEVFIDGTDFKFYSKPYFLRLTLPGRLVEDGREEAKYDVDKGSYTVTVPKETPGEYFPDLDMLTKLLAPSSSQPTASTQPMIEVLASDSVDDVTECQDEEEEIDWQLPQTPYQPKLTTEGPQYGFANQKSGVFKRLESEFLEILDIKNPETLTPHERRQQRIENENSHFDEEYYLADLFYDDNVQRIIAYKSPWLAEYRAWKKGENIVELSEIDKEKMLKLPRKEYLLDAHIERHLYLGLVDLMFAYAYNHRITEGENSVESGWTISKLSATLSCFETYSSLFDVCLACHRRAMCFPLHRHWKLTNKVFKDMKQIFALGKTRLLKCLLEIHSIFMESDPRYILNDLYITDYCVWIQSVSSNKLESFATSLAEVEVSKEDVNFDLVELEQAASLVQSEENTIDSMTSQTEQLNIHTPSHTGSGDNTENSKATSHGLESPGIDSR</sequence>
<evidence type="ECO:0000256" key="2">
    <source>
        <dbReference type="ARBA" id="ARBA00004642"/>
    </source>
</evidence>
<evidence type="ECO:0000313" key="9">
    <source>
        <dbReference type="EMBL" id="CAH1783363.1"/>
    </source>
</evidence>
<dbReference type="InterPro" id="IPR007052">
    <property type="entry name" value="CS_dom"/>
</dbReference>
<dbReference type="InterPro" id="IPR039742">
    <property type="entry name" value="Shq1"/>
</dbReference>
<feature type="region of interest" description="Disordered" evidence="7">
    <location>
        <begin position="424"/>
        <end position="471"/>
    </location>
</feature>
<evidence type="ECO:0000313" key="10">
    <source>
        <dbReference type="Proteomes" id="UP000749559"/>
    </source>
</evidence>